<evidence type="ECO:0000259" key="5">
    <source>
        <dbReference type="PROSITE" id="PS00388"/>
    </source>
</evidence>
<comment type="subunit">
    <text evidence="4">The 20S proteasome core is composed of 28 subunits that are arranged in four stacked rings, resulting in a barrel-shaped structure. The two end rings are each formed by seven alpha subunits, and the two central rings are each formed by seven beta subunits.</text>
</comment>
<keyword evidence="7" id="KW-1185">Reference proteome</keyword>
<dbReference type="GO" id="GO:0005634">
    <property type="term" value="C:nucleus"/>
    <property type="evidence" value="ECO:0007669"/>
    <property type="project" value="UniProtKB-SubCell"/>
</dbReference>
<evidence type="ECO:0000256" key="1">
    <source>
        <dbReference type="ARBA" id="ARBA00002000"/>
    </source>
</evidence>
<dbReference type="InterPro" id="IPR023332">
    <property type="entry name" value="Proteasome_alpha-type"/>
</dbReference>
<evidence type="ECO:0000256" key="3">
    <source>
        <dbReference type="PROSITE-ProRule" id="PRU00808"/>
    </source>
</evidence>
<dbReference type="PROSITE" id="PS51475">
    <property type="entry name" value="PROTEASOME_ALPHA_2"/>
    <property type="match status" value="1"/>
</dbReference>
<dbReference type="InterPro" id="IPR001353">
    <property type="entry name" value="Proteasome_sua/b"/>
</dbReference>
<dbReference type="GO" id="GO:0006511">
    <property type="term" value="P:ubiquitin-dependent protein catabolic process"/>
    <property type="evidence" value="ECO:0007669"/>
    <property type="project" value="InterPro"/>
</dbReference>
<dbReference type="OrthoDB" id="40134at2759"/>
<dbReference type="Pfam" id="PF00227">
    <property type="entry name" value="Proteasome"/>
    <property type="match status" value="1"/>
</dbReference>
<keyword evidence="2 3" id="KW-0647">Proteasome</keyword>
<dbReference type="Proteomes" id="UP000605970">
    <property type="component" value="Unassembled WGS sequence"/>
</dbReference>
<feature type="domain" description="Proteasome alpha-type subunits" evidence="5">
    <location>
        <begin position="8"/>
        <end position="30"/>
    </location>
</feature>
<proteinExistence type="inferred from homology"/>
<dbReference type="EMBL" id="JABEBT010000002">
    <property type="protein sequence ID" value="KAF7639949.1"/>
    <property type="molecule type" value="Genomic_DNA"/>
</dbReference>
<sequence>MSSIGTGYDLAASTFSPDGRIFQVEYAAKAVETSVTIITLSSNKGVVVAVDQPIPSKLDIEGSNSRIMRISSEIGFVGSGLFPDVFALCDYAREESRNYYKEFDRPITVKKLAGKLADHVHIYTLGTNRPFGACVFLISWDKEAGSSIYCIEPSGQCYKYYGWAIGKNAQAAKTEVEKIQQIDQTSETEKQDLIKQSIRILLTTREEGTTGHRIEIGWIGEDSNNVFEKIDQAEIDRLEDYVNQQMEDEDDV</sequence>
<evidence type="ECO:0000313" key="6">
    <source>
        <dbReference type="EMBL" id="KAF7639949.1"/>
    </source>
</evidence>
<dbReference type="GO" id="GO:0019773">
    <property type="term" value="C:proteasome core complex, alpha-subunit complex"/>
    <property type="evidence" value="ECO:0007669"/>
    <property type="project" value="UniProtKB-UniRule"/>
</dbReference>
<dbReference type="Gene3D" id="3.60.20.10">
    <property type="entry name" value="Glutamine Phosphoribosylpyrophosphate, subunit 1, domain 1"/>
    <property type="match status" value="1"/>
</dbReference>
<dbReference type="AlphaFoldDB" id="A0A8T0A3Q5"/>
<dbReference type="InterPro" id="IPR029055">
    <property type="entry name" value="Ntn_hydrolases_N"/>
</dbReference>
<accession>A0A8T0A3Q5</accession>
<comment type="function">
    <text evidence="1">The proteasome is a multicatalytic proteinase complex which is characterized by its ability to cleave peptides with Arg, Phe, Tyr, Leu, and Glu adjacent to the leaving group at neutral or slightly basic pH. The proteasome has an ATP-dependent proteolytic activity.</text>
</comment>
<comment type="subcellular location">
    <subcellularLocation>
        <location evidence="4">Cytoplasm</location>
    </subcellularLocation>
    <subcellularLocation>
        <location evidence="4">Nucleus</location>
    </subcellularLocation>
</comment>
<keyword evidence="4" id="KW-0539">Nucleus</keyword>
<dbReference type="GO" id="GO:0005737">
    <property type="term" value="C:cytoplasm"/>
    <property type="evidence" value="ECO:0007669"/>
    <property type="project" value="UniProtKB-SubCell"/>
</dbReference>
<gene>
    <name evidence="6" type="ORF">Mgra_00000391</name>
</gene>
<organism evidence="6 7">
    <name type="scientific">Meloidogyne graminicola</name>
    <dbReference type="NCBI Taxonomy" id="189291"/>
    <lineage>
        <taxon>Eukaryota</taxon>
        <taxon>Metazoa</taxon>
        <taxon>Ecdysozoa</taxon>
        <taxon>Nematoda</taxon>
        <taxon>Chromadorea</taxon>
        <taxon>Rhabditida</taxon>
        <taxon>Tylenchina</taxon>
        <taxon>Tylenchomorpha</taxon>
        <taxon>Tylenchoidea</taxon>
        <taxon>Meloidogynidae</taxon>
        <taxon>Meloidogyninae</taxon>
        <taxon>Meloidogyne</taxon>
    </lineage>
</organism>
<comment type="caution">
    <text evidence="6">The sequence shown here is derived from an EMBL/GenBank/DDBJ whole genome shotgun (WGS) entry which is preliminary data.</text>
</comment>
<dbReference type="SUPFAM" id="SSF56235">
    <property type="entry name" value="N-terminal nucleophile aminohydrolases (Ntn hydrolases)"/>
    <property type="match status" value="1"/>
</dbReference>
<dbReference type="PANTHER" id="PTHR11599">
    <property type="entry name" value="PROTEASOME SUBUNIT ALPHA/BETA"/>
    <property type="match status" value="1"/>
</dbReference>
<protein>
    <recommendedName>
        <fullName evidence="4">Proteasome subunit alpha type</fullName>
    </recommendedName>
</protein>
<name>A0A8T0A3Q5_9BILA</name>
<reference evidence="6" key="1">
    <citation type="journal article" date="2020" name="Ecol. Evol.">
        <title>Genome structure and content of the rice root-knot nematode (Meloidogyne graminicola).</title>
        <authorList>
            <person name="Phan N.T."/>
            <person name="Danchin E.G.J."/>
            <person name="Klopp C."/>
            <person name="Perfus-Barbeoch L."/>
            <person name="Kozlowski D.K."/>
            <person name="Koutsovoulos G.D."/>
            <person name="Lopez-Roques C."/>
            <person name="Bouchez O."/>
            <person name="Zahm M."/>
            <person name="Besnard G."/>
            <person name="Bellafiore S."/>
        </authorList>
    </citation>
    <scope>NUCLEOTIDE SEQUENCE</scope>
    <source>
        <strain evidence="6">VN-18</strain>
    </source>
</reference>
<dbReference type="Pfam" id="PF10584">
    <property type="entry name" value="Proteasome_A_N"/>
    <property type="match status" value="1"/>
</dbReference>
<evidence type="ECO:0000313" key="7">
    <source>
        <dbReference type="Proteomes" id="UP000605970"/>
    </source>
</evidence>
<dbReference type="InterPro" id="IPR000426">
    <property type="entry name" value="Proteasome_asu_N"/>
</dbReference>
<comment type="similarity">
    <text evidence="3 4">Belongs to the peptidase T1A family.</text>
</comment>
<dbReference type="SMART" id="SM00948">
    <property type="entry name" value="Proteasome_A_N"/>
    <property type="match status" value="1"/>
</dbReference>
<keyword evidence="4" id="KW-0963">Cytoplasm</keyword>
<dbReference type="PROSITE" id="PS00388">
    <property type="entry name" value="PROTEASOME_ALPHA_1"/>
    <property type="match status" value="1"/>
</dbReference>
<evidence type="ECO:0000256" key="2">
    <source>
        <dbReference type="ARBA" id="ARBA00022942"/>
    </source>
</evidence>
<dbReference type="InterPro" id="IPR050115">
    <property type="entry name" value="Proteasome_alpha"/>
</dbReference>
<evidence type="ECO:0000256" key="4">
    <source>
        <dbReference type="RuleBase" id="RU000551"/>
    </source>
</evidence>